<name>A0AAE3XP77_9BACT</name>
<feature type="domain" description="DHFR" evidence="1">
    <location>
        <begin position="33"/>
        <end position="153"/>
    </location>
</feature>
<dbReference type="InterPro" id="IPR001796">
    <property type="entry name" value="DHFR_dom"/>
</dbReference>
<dbReference type="GO" id="GO:0046654">
    <property type="term" value="P:tetrahydrofolate biosynthetic process"/>
    <property type="evidence" value="ECO:0007669"/>
    <property type="project" value="InterPro"/>
</dbReference>
<dbReference type="GO" id="GO:0004146">
    <property type="term" value="F:dihydrofolate reductase activity"/>
    <property type="evidence" value="ECO:0007669"/>
    <property type="project" value="InterPro"/>
</dbReference>
<reference evidence="2" key="1">
    <citation type="submission" date="2023-07" db="EMBL/GenBank/DDBJ databases">
        <title>Genomic Encyclopedia of Type Strains, Phase IV (KMG-IV): sequencing the most valuable type-strain genomes for metagenomic binning, comparative biology and taxonomic classification.</title>
        <authorList>
            <person name="Goeker M."/>
        </authorList>
    </citation>
    <scope>NUCLEOTIDE SEQUENCE</scope>
    <source>
        <strain evidence="2">DSM 26174</strain>
    </source>
</reference>
<dbReference type="InterPro" id="IPR024072">
    <property type="entry name" value="DHFR-like_dom_sf"/>
</dbReference>
<dbReference type="Pfam" id="PF00186">
    <property type="entry name" value="DHFR_1"/>
    <property type="match status" value="1"/>
</dbReference>
<evidence type="ECO:0000313" key="2">
    <source>
        <dbReference type="EMBL" id="MDR6241536.1"/>
    </source>
</evidence>
<dbReference type="RefSeq" id="WP_309942394.1">
    <property type="nucleotide sequence ID" value="NZ_AP025307.1"/>
</dbReference>
<dbReference type="AlphaFoldDB" id="A0AAE3XP77"/>
<dbReference type="EMBL" id="JAVDQD010000009">
    <property type="protein sequence ID" value="MDR6241536.1"/>
    <property type="molecule type" value="Genomic_DNA"/>
</dbReference>
<sequence length="169" mass="19349">MIRLAFVIDKNNKVGSTSQVTAEEWPEPLVPEIEKMFFNQNAIVGSVTYAHNLEVFANLDPGDKELIVLTRNKNFDLHGNEKAILATDFMQVVEKYKDSDEVLVVGGGKVVWELFLPFADEMTVAIYDEELPWDIEFSSWKDAPMVEVRRDHYEGGVTVYYEKEKELAL</sequence>
<evidence type="ECO:0000313" key="3">
    <source>
        <dbReference type="Proteomes" id="UP001185092"/>
    </source>
</evidence>
<dbReference type="Gene3D" id="3.40.430.10">
    <property type="entry name" value="Dihydrofolate Reductase, subunit A"/>
    <property type="match status" value="1"/>
</dbReference>
<accession>A0AAE3XP77</accession>
<dbReference type="SUPFAM" id="SSF53597">
    <property type="entry name" value="Dihydrofolate reductase-like"/>
    <property type="match status" value="1"/>
</dbReference>
<evidence type="ECO:0000259" key="1">
    <source>
        <dbReference type="Pfam" id="PF00186"/>
    </source>
</evidence>
<organism evidence="2 3">
    <name type="scientific">Aureibacter tunicatorum</name>
    <dbReference type="NCBI Taxonomy" id="866807"/>
    <lineage>
        <taxon>Bacteria</taxon>
        <taxon>Pseudomonadati</taxon>
        <taxon>Bacteroidota</taxon>
        <taxon>Cytophagia</taxon>
        <taxon>Cytophagales</taxon>
        <taxon>Persicobacteraceae</taxon>
        <taxon>Aureibacter</taxon>
    </lineage>
</organism>
<protein>
    <submittedName>
        <fullName evidence="2">Dihydrofolate reductase</fullName>
    </submittedName>
</protein>
<comment type="caution">
    <text evidence="2">The sequence shown here is derived from an EMBL/GenBank/DDBJ whole genome shotgun (WGS) entry which is preliminary data.</text>
</comment>
<proteinExistence type="predicted"/>
<gene>
    <name evidence="2" type="ORF">HNQ88_004623</name>
</gene>
<keyword evidence="3" id="KW-1185">Reference proteome</keyword>
<dbReference type="Proteomes" id="UP001185092">
    <property type="component" value="Unassembled WGS sequence"/>
</dbReference>